<evidence type="ECO:0000313" key="1">
    <source>
        <dbReference type="EMBL" id="OEU06779.1"/>
    </source>
</evidence>
<protein>
    <submittedName>
        <fullName evidence="1">Uncharacterized protein</fullName>
    </submittedName>
</protein>
<name>A0A1E7ELH2_9STRA</name>
<organism evidence="1 2">
    <name type="scientific">Fragilariopsis cylindrus CCMP1102</name>
    <dbReference type="NCBI Taxonomy" id="635003"/>
    <lineage>
        <taxon>Eukaryota</taxon>
        <taxon>Sar</taxon>
        <taxon>Stramenopiles</taxon>
        <taxon>Ochrophyta</taxon>
        <taxon>Bacillariophyta</taxon>
        <taxon>Bacillariophyceae</taxon>
        <taxon>Bacillariophycidae</taxon>
        <taxon>Bacillariales</taxon>
        <taxon>Bacillariaceae</taxon>
        <taxon>Fragilariopsis</taxon>
    </lineage>
</organism>
<dbReference type="KEGG" id="fcy:FRACYDRAFT_253450"/>
<dbReference type="Proteomes" id="UP000095751">
    <property type="component" value="Unassembled WGS sequence"/>
</dbReference>
<dbReference type="EMBL" id="KV784399">
    <property type="protein sequence ID" value="OEU06779.1"/>
    <property type="molecule type" value="Genomic_DNA"/>
</dbReference>
<accession>A0A1E7ELH2</accession>
<proteinExistence type="predicted"/>
<reference evidence="1 2" key="1">
    <citation type="submission" date="2016-09" db="EMBL/GenBank/DDBJ databases">
        <title>Extensive genetic diversity and differential bi-allelic expression allows diatom success in the polar Southern Ocean.</title>
        <authorList>
            <consortium name="DOE Joint Genome Institute"/>
            <person name="Mock T."/>
            <person name="Otillar R.P."/>
            <person name="Strauss J."/>
            <person name="Dupont C."/>
            <person name="Frickenhaus S."/>
            <person name="Maumus F."/>
            <person name="Mcmullan M."/>
            <person name="Sanges R."/>
            <person name="Schmutz J."/>
            <person name="Toseland A."/>
            <person name="Valas R."/>
            <person name="Veluchamy A."/>
            <person name="Ward B.J."/>
            <person name="Allen A."/>
            <person name="Barry K."/>
            <person name="Falciatore A."/>
            <person name="Ferrante M."/>
            <person name="Fortunato A.E."/>
            <person name="Gloeckner G."/>
            <person name="Gruber A."/>
            <person name="Hipkin R."/>
            <person name="Janech M."/>
            <person name="Kroth P."/>
            <person name="Leese F."/>
            <person name="Lindquist E."/>
            <person name="Lyon B.R."/>
            <person name="Martin J."/>
            <person name="Mayer C."/>
            <person name="Parker M."/>
            <person name="Quesneville H."/>
            <person name="Raymond J."/>
            <person name="Uhlig C."/>
            <person name="Valentin K.U."/>
            <person name="Worden A.Z."/>
            <person name="Armbrust E.V."/>
            <person name="Bowler C."/>
            <person name="Green B."/>
            <person name="Moulton V."/>
            <person name="Van Oosterhout C."/>
            <person name="Grigoriev I."/>
        </authorList>
    </citation>
    <scope>NUCLEOTIDE SEQUENCE [LARGE SCALE GENOMIC DNA]</scope>
    <source>
        <strain evidence="1 2">CCMP1102</strain>
    </source>
</reference>
<gene>
    <name evidence="1" type="ORF">FRACYDRAFT_253450</name>
</gene>
<sequence>MEILLGNGKKYRYCYNARSVAQICRSPVEHGKQLVVCKYTHVDEKNATGTPCVAVMLGSYTGFDFAFPTLDLEIEVVSELAAWVERQMGNERIYQRMVEQISHKPGAEKEEIHRKLMAIGFFKDVSGLYPQFGFLLDKQWKENYKNLAKLFAEFGEECLPNCHTKSGKGTFIFEWCTR</sequence>
<evidence type="ECO:0000313" key="2">
    <source>
        <dbReference type="Proteomes" id="UP000095751"/>
    </source>
</evidence>
<dbReference type="AlphaFoldDB" id="A0A1E7ELH2"/>
<dbReference type="InParanoid" id="A0A1E7ELH2"/>
<keyword evidence="2" id="KW-1185">Reference proteome</keyword>